<dbReference type="PANTHER" id="PTHR18964">
    <property type="entry name" value="ROK (REPRESSOR, ORF, KINASE) FAMILY"/>
    <property type="match status" value="1"/>
</dbReference>
<dbReference type="InterPro" id="IPR011991">
    <property type="entry name" value="ArsR-like_HTH"/>
</dbReference>
<dbReference type="SUPFAM" id="SSF53067">
    <property type="entry name" value="Actin-like ATPase domain"/>
    <property type="match status" value="1"/>
</dbReference>
<organism evidence="2 3">
    <name type="scientific">Streptomyces millisiae</name>
    <dbReference type="NCBI Taxonomy" id="3075542"/>
    <lineage>
        <taxon>Bacteria</taxon>
        <taxon>Bacillati</taxon>
        <taxon>Actinomycetota</taxon>
        <taxon>Actinomycetes</taxon>
        <taxon>Kitasatosporales</taxon>
        <taxon>Streptomycetaceae</taxon>
        <taxon>Streptomyces</taxon>
    </lineage>
</organism>
<dbReference type="InterPro" id="IPR036390">
    <property type="entry name" value="WH_DNA-bd_sf"/>
</dbReference>
<dbReference type="EMBL" id="JAVREM010000009">
    <property type="protein sequence ID" value="MDT0318867.1"/>
    <property type="molecule type" value="Genomic_DNA"/>
</dbReference>
<protein>
    <submittedName>
        <fullName evidence="2">ROK family transcriptional regulator</fullName>
    </submittedName>
</protein>
<dbReference type="Proteomes" id="UP001183420">
    <property type="component" value="Unassembled WGS sequence"/>
</dbReference>
<dbReference type="SUPFAM" id="SSF46785">
    <property type="entry name" value="Winged helix' DNA-binding domain"/>
    <property type="match status" value="1"/>
</dbReference>
<comment type="caution">
    <text evidence="2">The sequence shown here is derived from an EMBL/GenBank/DDBJ whole genome shotgun (WGS) entry which is preliminary data.</text>
</comment>
<dbReference type="InterPro" id="IPR036388">
    <property type="entry name" value="WH-like_DNA-bd_sf"/>
</dbReference>
<evidence type="ECO:0000313" key="2">
    <source>
        <dbReference type="EMBL" id="MDT0318867.1"/>
    </source>
</evidence>
<comment type="similarity">
    <text evidence="1">Belongs to the ROK (NagC/XylR) family.</text>
</comment>
<accession>A0ABU2LNQ2</accession>
<dbReference type="InterPro" id="IPR043129">
    <property type="entry name" value="ATPase_NBD"/>
</dbReference>
<dbReference type="Pfam" id="PF00480">
    <property type="entry name" value="ROK"/>
    <property type="match status" value="1"/>
</dbReference>
<dbReference type="InterPro" id="IPR049874">
    <property type="entry name" value="ROK_cs"/>
</dbReference>
<dbReference type="InterPro" id="IPR000600">
    <property type="entry name" value="ROK"/>
</dbReference>
<dbReference type="Gene3D" id="1.10.10.10">
    <property type="entry name" value="Winged helix-like DNA-binding domain superfamily/Winged helix DNA-binding domain"/>
    <property type="match status" value="1"/>
</dbReference>
<name>A0ABU2LNQ2_9ACTN</name>
<gene>
    <name evidence="2" type="ORF">RNC47_11015</name>
</gene>
<dbReference type="PANTHER" id="PTHR18964:SF173">
    <property type="entry name" value="GLUCOKINASE"/>
    <property type="match status" value="1"/>
</dbReference>
<evidence type="ECO:0000256" key="1">
    <source>
        <dbReference type="ARBA" id="ARBA00006479"/>
    </source>
</evidence>
<proteinExistence type="inferred from homology"/>
<dbReference type="RefSeq" id="WP_311597814.1">
    <property type="nucleotide sequence ID" value="NZ_JAVREM010000009.1"/>
</dbReference>
<dbReference type="PROSITE" id="PS01125">
    <property type="entry name" value="ROK"/>
    <property type="match status" value="1"/>
</dbReference>
<sequence length="398" mass="40935">MRVENSHQPRILALLRTEGPLPPAGLGARVGLSRSKIGQELGRLEELGFIEKAGHAASSGGRPSGLVRLSSRLRFVGVDVGATSLDVAVTDGRLSVLEHLAEPCDVRAGPEAVLDRVVELVDRLRASGTVPELHGAGVGIPAPVSFLHGCAVTPPIMPGWDRYPVRDALAERLGCPVLVDNDANTMALAESQVGLARAVPDFLFVKLGTGIGCGVVAGRQVHRGGTGSAGDIGHIALEDAGPVCACGRTGCLEAWFGGAALARDAHALAADGGSRLLADRLAQHGELSARDVSWALASGDPAALELVRRGGQRLGRVLSGLVNFFNPSMIVVGGGVAGLGHTLLAEVRSELYRRSTPLATSDLPVVLSELGGAAGVVGAAGLISDRVFAYRHPDSATP</sequence>
<dbReference type="CDD" id="cd00090">
    <property type="entry name" value="HTH_ARSR"/>
    <property type="match status" value="1"/>
</dbReference>
<dbReference type="Gene3D" id="3.30.420.40">
    <property type="match status" value="2"/>
</dbReference>
<keyword evidence="3" id="KW-1185">Reference proteome</keyword>
<reference evidence="3" key="1">
    <citation type="submission" date="2023-07" db="EMBL/GenBank/DDBJ databases">
        <title>30 novel species of actinomycetes from the DSMZ collection.</title>
        <authorList>
            <person name="Nouioui I."/>
        </authorList>
    </citation>
    <scope>NUCLEOTIDE SEQUENCE [LARGE SCALE GENOMIC DNA]</scope>
    <source>
        <strain evidence="3">DSM 44918</strain>
    </source>
</reference>
<evidence type="ECO:0000313" key="3">
    <source>
        <dbReference type="Proteomes" id="UP001183420"/>
    </source>
</evidence>